<evidence type="ECO:0000256" key="2">
    <source>
        <dbReference type="SAM" id="Phobius"/>
    </source>
</evidence>
<evidence type="ECO:0000313" key="3">
    <source>
        <dbReference type="EMBL" id="VDD55364.1"/>
    </source>
</evidence>
<dbReference type="EMBL" id="LR031879">
    <property type="protein sequence ID" value="VDD55364.1"/>
    <property type="molecule type" value="Genomic_DNA"/>
</dbReference>
<proteinExistence type="predicted"/>
<feature type="region of interest" description="Disordered" evidence="1">
    <location>
        <begin position="356"/>
        <end position="401"/>
    </location>
</feature>
<feature type="transmembrane region" description="Helical" evidence="2">
    <location>
        <begin position="452"/>
        <end position="476"/>
    </location>
</feature>
<keyword evidence="2" id="KW-0812">Transmembrane</keyword>
<feature type="region of interest" description="Disordered" evidence="1">
    <location>
        <begin position="90"/>
        <end position="118"/>
    </location>
</feature>
<dbReference type="InterPro" id="IPR001921">
    <property type="entry name" value="Ribosomal_eL8_euk"/>
</dbReference>
<feature type="compositionally biased region" description="Polar residues" evidence="1">
    <location>
        <begin position="374"/>
        <end position="384"/>
    </location>
</feature>
<protein>
    <recommendedName>
        <fullName evidence="4">60S ribosomal protein L7a</fullName>
    </recommendedName>
</protein>
<dbReference type="PRINTS" id="PR00882">
    <property type="entry name" value="RIBOSOMALL7A"/>
</dbReference>
<organism evidence="3">
    <name type="scientific">Brassica oleracea</name>
    <name type="common">Wild cabbage</name>
    <dbReference type="NCBI Taxonomy" id="3712"/>
    <lineage>
        <taxon>Eukaryota</taxon>
        <taxon>Viridiplantae</taxon>
        <taxon>Streptophyta</taxon>
        <taxon>Embryophyta</taxon>
        <taxon>Tracheophyta</taxon>
        <taxon>Spermatophyta</taxon>
        <taxon>Magnoliopsida</taxon>
        <taxon>eudicotyledons</taxon>
        <taxon>Gunneridae</taxon>
        <taxon>Pentapetalae</taxon>
        <taxon>rosids</taxon>
        <taxon>malvids</taxon>
        <taxon>Brassicales</taxon>
        <taxon>Brassicaceae</taxon>
        <taxon>Brassiceae</taxon>
        <taxon>Brassica</taxon>
    </lineage>
</organism>
<feature type="compositionally biased region" description="Basic and acidic residues" evidence="1">
    <location>
        <begin position="358"/>
        <end position="373"/>
    </location>
</feature>
<feature type="compositionally biased region" description="Basic and acidic residues" evidence="1">
    <location>
        <begin position="385"/>
        <end position="401"/>
    </location>
</feature>
<dbReference type="Gene3D" id="3.30.1330.30">
    <property type="match status" value="1"/>
</dbReference>
<dbReference type="AlphaFoldDB" id="A0A3P6G7K6"/>
<evidence type="ECO:0000256" key="1">
    <source>
        <dbReference type="SAM" id="MobiDB-lite"/>
    </source>
</evidence>
<feature type="compositionally biased region" description="Polar residues" evidence="1">
    <location>
        <begin position="98"/>
        <end position="118"/>
    </location>
</feature>
<keyword evidence="2" id="KW-1133">Transmembrane helix</keyword>
<reference evidence="3" key="1">
    <citation type="submission" date="2018-11" db="EMBL/GenBank/DDBJ databases">
        <authorList>
            <consortium name="Genoscope - CEA"/>
            <person name="William W."/>
        </authorList>
    </citation>
    <scope>NUCLEOTIDE SEQUENCE</scope>
</reference>
<sequence length="515" mass="57207">MELICTSIVYLFVSLHIGIYLLLATQAPKKGVKVATKKKPEKVTNHLFERRPKQFGVGGALPPKKYLTGYIKWPKSIRLQRQKRILKQRLKVPPELNQPRTTDPGQRNNQRPTHQTGELDQTCCLHPILVAPSSVIGRTDSCFASIGVTIGTLQLGNREELVLSKEIQISYMSVDGLNNQQTRDDNAVDENVENTPAANVTAVNFNTAVFEEQEPGPSFRAEQPESAEEDSILQLLRTGPAMHTGKPPGKTPTKSLLRQRGKTWEIFPLSWKTKRKEKSDTSMEDETHGAHNYAINSGSEQGRTMGNTWTRNPNYDENAFCDFHQARGHSTVNCKVLGARLAVKMLAGELAKVSSVKDLVRDSDSPPRNDKAPQTENSFQGNQSGEKRGKRQDEKGNDNSRRRVNMIIGGLQYCSDTLKSLNPSISITLLLNSLILTEALQSLRHSMETNTFTVIGLSAAAILVAIAIIALCANFNNKYDEYRKKRGCGIMGSKSQAKTKAKERLLAKEAAQRMN</sequence>
<accession>A0A3P6G7K6</accession>
<evidence type="ECO:0008006" key="4">
    <source>
        <dbReference type="Google" id="ProtNLM"/>
    </source>
</evidence>
<dbReference type="InterPro" id="IPR029064">
    <property type="entry name" value="Ribosomal_eL30-like_sf"/>
</dbReference>
<name>A0A3P6G7K6_BRAOL</name>
<gene>
    <name evidence="3" type="ORF">BOLC8T48593H</name>
</gene>
<keyword evidence="2" id="KW-0472">Membrane</keyword>